<accession>A0A4Y9JC66</accession>
<sequence length="147" mass="15350">MKKYTLLAMSLLAVLTLSTGCSMKTPKTSSSSSVSSSQVSTSSSSSTDSTSSVAVASSSEAPAAEPVTDPANAIQNNNTGVTLDSGQDTINYANSILGDKGWTVLEDNYNRTDSIPYNLLQGTDGSLCRVYQNGVILDMDDTVVHQP</sequence>
<keyword evidence="2" id="KW-0732">Signal</keyword>
<comment type="caution">
    <text evidence="3">The sequence shown here is derived from an EMBL/GenBank/DDBJ whole genome shotgun (WGS) entry which is preliminary data.</text>
</comment>
<dbReference type="PROSITE" id="PS51257">
    <property type="entry name" value="PROKAR_LIPOPROTEIN"/>
    <property type="match status" value="1"/>
</dbReference>
<name>A0A4Y9JC66_9STRE</name>
<dbReference type="STRING" id="1432788.BU202_02115"/>
<dbReference type="AlphaFoldDB" id="A0A4Y9JC66"/>
<evidence type="ECO:0000313" key="4">
    <source>
        <dbReference type="Proteomes" id="UP000297253"/>
    </source>
</evidence>
<feature type="region of interest" description="Disordered" evidence="1">
    <location>
        <begin position="22"/>
        <end position="85"/>
    </location>
</feature>
<proteinExistence type="predicted"/>
<gene>
    <name evidence="3" type="ORF">E4T82_02215</name>
</gene>
<dbReference type="EMBL" id="SPPD01000002">
    <property type="protein sequence ID" value="TFU98600.1"/>
    <property type="molecule type" value="Genomic_DNA"/>
</dbReference>
<feature type="compositionally biased region" description="Low complexity" evidence="1">
    <location>
        <begin position="28"/>
        <end position="59"/>
    </location>
</feature>
<feature type="compositionally biased region" description="Polar residues" evidence="1">
    <location>
        <begin position="73"/>
        <end position="85"/>
    </location>
</feature>
<dbReference type="OrthoDB" id="2136578at2"/>
<reference evidence="3 4" key="1">
    <citation type="submission" date="2019-03" db="EMBL/GenBank/DDBJ databases">
        <title>Diversity of the mouse oral microbiome.</title>
        <authorList>
            <person name="Joseph S."/>
            <person name="Aduse-Opoku J."/>
            <person name="Curtis M."/>
            <person name="Wade W."/>
            <person name="Hashim A."/>
        </authorList>
    </citation>
    <scope>NUCLEOTIDE SEQUENCE [LARGE SCALE GENOMIC DNA]</scope>
    <source>
        <strain evidence="3 4">WM131</strain>
    </source>
</reference>
<evidence type="ECO:0000313" key="3">
    <source>
        <dbReference type="EMBL" id="TFU98600.1"/>
    </source>
</evidence>
<protein>
    <submittedName>
        <fullName evidence="3">Uncharacterized protein</fullName>
    </submittedName>
</protein>
<organism evidence="3 4">
    <name type="scientific">Streptococcus cuniculi</name>
    <dbReference type="NCBI Taxonomy" id="1432788"/>
    <lineage>
        <taxon>Bacteria</taxon>
        <taxon>Bacillati</taxon>
        <taxon>Bacillota</taxon>
        <taxon>Bacilli</taxon>
        <taxon>Lactobacillales</taxon>
        <taxon>Streptococcaceae</taxon>
        <taxon>Streptococcus</taxon>
    </lineage>
</organism>
<dbReference type="RefSeq" id="WP_135181268.1">
    <property type="nucleotide sequence ID" value="NZ_JADGKZ010000002.1"/>
</dbReference>
<feature type="signal peptide" evidence="2">
    <location>
        <begin position="1"/>
        <end position="23"/>
    </location>
</feature>
<evidence type="ECO:0000256" key="1">
    <source>
        <dbReference type="SAM" id="MobiDB-lite"/>
    </source>
</evidence>
<evidence type="ECO:0000256" key="2">
    <source>
        <dbReference type="SAM" id="SignalP"/>
    </source>
</evidence>
<feature type="chain" id="PRO_5039620728" evidence="2">
    <location>
        <begin position="24"/>
        <end position="147"/>
    </location>
</feature>
<dbReference type="Proteomes" id="UP000297253">
    <property type="component" value="Unassembled WGS sequence"/>
</dbReference>